<reference evidence="7 8" key="1">
    <citation type="journal article" date="2011" name="EMBO J.">
        <title>Structural diversity of bacterial flagellar motors.</title>
        <authorList>
            <person name="Chen S."/>
            <person name="Beeby M."/>
            <person name="Murphy G.E."/>
            <person name="Leadbetter J.R."/>
            <person name="Hendrixson D.R."/>
            <person name="Briegel A."/>
            <person name="Li Z."/>
            <person name="Shi J."/>
            <person name="Tocheva E.I."/>
            <person name="Muller A."/>
            <person name="Dobro M.J."/>
            <person name="Jensen G.J."/>
        </authorList>
    </citation>
    <scope>NUCLEOTIDE SEQUENCE [LARGE SCALE GENOMIC DNA]</scope>
    <source>
        <strain evidence="7 8">DSM 6540</strain>
    </source>
</reference>
<keyword evidence="2" id="KW-1003">Cell membrane</keyword>
<dbReference type="GO" id="GO:0022857">
    <property type="term" value="F:transmembrane transporter activity"/>
    <property type="evidence" value="ECO:0007669"/>
    <property type="project" value="InterPro"/>
</dbReference>
<feature type="transmembrane region" description="Helical" evidence="6">
    <location>
        <begin position="179"/>
        <end position="200"/>
    </location>
</feature>
<evidence type="ECO:0000256" key="5">
    <source>
        <dbReference type="ARBA" id="ARBA00023136"/>
    </source>
</evidence>
<dbReference type="eggNOG" id="COG4120">
    <property type="taxonomic scope" value="Bacteria"/>
</dbReference>
<dbReference type="OrthoDB" id="9778389at2"/>
<keyword evidence="3 6" id="KW-0812">Transmembrane</keyword>
<sequence length="292" mass="30460">MGDLMVSTVAQGLLWSVMAVGLYLTFRTLHIADLSVEGSFPLGGAIAAVLLMENHSPAAAIFAAGAAGMLAGAVTGLLHTKLKIPALLAGILTMIALYSVNLRIMGKANLSLLNIDTVYTSLTFLNLSPNMITFLVGLIIAILIPVLLYCFFGTEIGMALRATGNNPQMIRAMGVNTDAMLLLGLIISNGLVAVAGAFIAQDNGFADVGMGVGTIVIGLASVIIGEVLFGSRSVKNPLISVVLGSIAYRIVIAAVLYLGMPPNDLKLFTAILVAIALSMPLFKDKWDSRKVG</sequence>
<accession>F7NN86</accession>
<dbReference type="InterPro" id="IPR001851">
    <property type="entry name" value="ABC_transp_permease"/>
</dbReference>
<feature type="transmembrane region" description="Helical" evidence="6">
    <location>
        <begin position="238"/>
        <end position="259"/>
    </location>
</feature>
<gene>
    <name evidence="7" type="ORF">ALO_17855</name>
</gene>
<keyword evidence="4 6" id="KW-1133">Transmembrane helix</keyword>
<name>F7NN86_9FIRM</name>
<evidence type="ECO:0000256" key="6">
    <source>
        <dbReference type="SAM" id="Phobius"/>
    </source>
</evidence>
<evidence type="ECO:0000256" key="4">
    <source>
        <dbReference type="ARBA" id="ARBA00022989"/>
    </source>
</evidence>
<keyword evidence="5 6" id="KW-0472">Membrane</keyword>
<feature type="transmembrane region" description="Helical" evidence="6">
    <location>
        <begin position="58"/>
        <end position="78"/>
    </location>
</feature>
<keyword evidence="8" id="KW-1185">Reference proteome</keyword>
<dbReference type="Pfam" id="PF02653">
    <property type="entry name" value="BPD_transp_2"/>
    <property type="match status" value="1"/>
</dbReference>
<proteinExistence type="predicted"/>
<dbReference type="PANTHER" id="PTHR32196">
    <property type="entry name" value="ABC TRANSPORTER PERMEASE PROTEIN YPHD-RELATED-RELATED"/>
    <property type="match status" value="1"/>
</dbReference>
<evidence type="ECO:0000256" key="1">
    <source>
        <dbReference type="ARBA" id="ARBA00004651"/>
    </source>
</evidence>
<dbReference type="RefSeq" id="WP_004098423.1">
    <property type="nucleotide sequence ID" value="NZ_AFGF01000211.1"/>
</dbReference>
<comment type="subcellular location">
    <subcellularLocation>
        <location evidence="1">Cell membrane</location>
        <topology evidence="1">Multi-pass membrane protein</topology>
    </subcellularLocation>
</comment>
<comment type="caution">
    <text evidence="7">The sequence shown here is derived from an EMBL/GenBank/DDBJ whole genome shotgun (WGS) entry which is preliminary data.</text>
</comment>
<evidence type="ECO:0000256" key="2">
    <source>
        <dbReference type="ARBA" id="ARBA00022475"/>
    </source>
</evidence>
<feature type="transmembrane region" description="Helical" evidence="6">
    <location>
        <begin position="131"/>
        <end position="152"/>
    </location>
</feature>
<dbReference type="STRING" id="1009370.ALO_17855"/>
<dbReference type="Proteomes" id="UP000003240">
    <property type="component" value="Unassembled WGS sequence"/>
</dbReference>
<evidence type="ECO:0000256" key="3">
    <source>
        <dbReference type="ARBA" id="ARBA00022692"/>
    </source>
</evidence>
<organism evidence="7 8">
    <name type="scientific">Acetonema longum DSM 6540</name>
    <dbReference type="NCBI Taxonomy" id="1009370"/>
    <lineage>
        <taxon>Bacteria</taxon>
        <taxon>Bacillati</taxon>
        <taxon>Bacillota</taxon>
        <taxon>Negativicutes</taxon>
        <taxon>Acetonemataceae</taxon>
        <taxon>Acetonema</taxon>
    </lineage>
</organism>
<dbReference type="AlphaFoldDB" id="F7NN86"/>
<feature type="transmembrane region" description="Helical" evidence="6">
    <location>
        <begin position="85"/>
        <end position="104"/>
    </location>
</feature>
<evidence type="ECO:0000313" key="7">
    <source>
        <dbReference type="EMBL" id="EGO62471.1"/>
    </source>
</evidence>
<dbReference type="EMBL" id="AFGF01000211">
    <property type="protein sequence ID" value="EGO62471.1"/>
    <property type="molecule type" value="Genomic_DNA"/>
</dbReference>
<dbReference type="PANTHER" id="PTHR32196:SF69">
    <property type="entry name" value="BRANCHED-CHAIN AMINO ACID TRANSPORT SYSTEM, PERMEASE PROTEIN"/>
    <property type="match status" value="1"/>
</dbReference>
<feature type="transmembrane region" description="Helical" evidence="6">
    <location>
        <begin position="265"/>
        <end position="282"/>
    </location>
</feature>
<feature type="transmembrane region" description="Helical" evidence="6">
    <location>
        <begin position="6"/>
        <end position="24"/>
    </location>
</feature>
<dbReference type="GO" id="GO:0005886">
    <property type="term" value="C:plasma membrane"/>
    <property type="evidence" value="ECO:0007669"/>
    <property type="project" value="UniProtKB-SubCell"/>
</dbReference>
<dbReference type="CDD" id="cd06574">
    <property type="entry name" value="TM_PBP1_branched-chain-AA_like"/>
    <property type="match status" value="1"/>
</dbReference>
<feature type="transmembrane region" description="Helical" evidence="6">
    <location>
        <begin position="212"/>
        <end position="231"/>
    </location>
</feature>
<protein>
    <submittedName>
        <fullName evidence="7">Inner-membrane translocator</fullName>
    </submittedName>
</protein>
<evidence type="ECO:0000313" key="8">
    <source>
        <dbReference type="Proteomes" id="UP000003240"/>
    </source>
</evidence>